<gene>
    <name evidence="2" type="ORF">UBAL3_95320049</name>
</gene>
<feature type="compositionally biased region" description="Low complexity" evidence="1">
    <location>
        <begin position="1"/>
        <end position="19"/>
    </location>
</feature>
<name>C6HZJ0_9BACT</name>
<evidence type="ECO:0000256" key="1">
    <source>
        <dbReference type="SAM" id="MobiDB-lite"/>
    </source>
</evidence>
<dbReference type="Proteomes" id="UP000009374">
    <property type="component" value="Unassembled WGS sequence"/>
</dbReference>
<sequence>MEAWADPPSSSVNAPSSSAGTTQDDPPSEPYASQTGKFGLSVMFTYDVLQTPAPVTLYQNSIGALGELSYGISRGIRILGGAGFGFGSPHVSPPLTDHNSSGPSINYVPLYLGVQLELTRWFPGLIRYQPWFPYIRGDSGGVFTSVSNDGPASLHTNGLMEDIGFGIEGRPRAVPMAFFGEIRSQWLFLGPQIINVVPVLAGTTFYF</sequence>
<accession>C6HZJ0</accession>
<organism evidence="2 3">
    <name type="scientific">Leptospirillum ferrodiazotrophum</name>
    <dbReference type="NCBI Taxonomy" id="412449"/>
    <lineage>
        <taxon>Bacteria</taxon>
        <taxon>Pseudomonadati</taxon>
        <taxon>Nitrospirota</taxon>
        <taxon>Nitrospiria</taxon>
        <taxon>Nitrospirales</taxon>
        <taxon>Nitrospiraceae</taxon>
        <taxon>Leptospirillum</taxon>
    </lineage>
</organism>
<dbReference type="EMBL" id="GG693882">
    <property type="protein sequence ID" value="EES52012.1"/>
    <property type="molecule type" value="Genomic_DNA"/>
</dbReference>
<feature type="compositionally biased region" description="Polar residues" evidence="1">
    <location>
        <begin position="20"/>
        <end position="32"/>
    </location>
</feature>
<keyword evidence="3" id="KW-1185">Reference proteome</keyword>
<evidence type="ECO:0000313" key="2">
    <source>
        <dbReference type="EMBL" id="EES52012.1"/>
    </source>
</evidence>
<protein>
    <submittedName>
        <fullName evidence="2">Uncharacterized protein</fullName>
    </submittedName>
</protein>
<feature type="region of interest" description="Disordered" evidence="1">
    <location>
        <begin position="1"/>
        <end position="32"/>
    </location>
</feature>
<evidence type="ECO:0000313" key="3">
    <source>
        <dbReference type="Proteomes" id="UP000009374"/>
    </source>
</evidence>
<dbReference type="AlphaFoldDB" id="C6HZJ0"/>
<reference evidence="2 3" key="1">
    <citation type="journal article" date="2009" name="Appl. Environ. Microbiol.">
        <title>Community genomic and proteomic analyses of chemoautotrophic iron-oxidizing "Leptospirillum rubarum" (Group II) and "Leptospirillum ferrodiazotrophum" (Group III) bacteria in acid mine drainage biofilms.</title>
        <authorList>
            <person name="Goltsman D.S."/>
            <person name="Denef V.J."/>
            <person name="Singer S.W."/>
            <person name="VerBerkmoes N.C."/>
            <person name="Lefsrud M."/>
            <person name="Mueller R.S."/>
            <person name="Dick G.J."/>
            <person name="Sun C.L."/>
            <person name="Wheeler K.E."/>
            <person name="Zemla A."/>
            <person name="Baker B.J."/>
            <person name="Hauser L."/>
            <person name="Land M."/>
            <person name="Shah M.B."/>
            <person name="Thelen M.P."/>
            <person name="Hettich R.L."/>
            <person name="Banfield J.F."/>
        </authorList>
    </citation>
    <scope>NUCLEOTIDE SEQUENCE [LARGE SCALE GENOMIC DNA]</scope>
</reference>
<proteinExistence type="predicted"/>